<keyword evidence="1" id="KW-0732">Signal</keyword>
<sequence>MVFMMNIALLAAFVSACAGQIVNPKLSVNSTIEFKGIDKPIGDIVSSGVNGQYFSVTFGDYEGKGATTAANFKQFGIPDGALVDPILDVSASSDIDLDVWFTADSTSSCVAIYSCTGSVFKYTYTLEEVSC</sequence>
<gene>
    <name evidence="2" type="ORF">HGRIS_004083</name>
</gene>
<evidence type="ECO:0000256" key="1">
    <source>
        <dbReference type="SAM" id="SignalP"/>
    </source>
</evidence>
<protein>
    <recommendedName>
        <fullName evidence="4">Secreted protein</fullName>
    </recommendedName>
</protein>
<evidence type="ECO:0000313" key="3">
    <source>
        <dbReference type="Proteomes" id="UP001556367"/>
    </source>
</evidence>
<organism evidence="2 3">
    <name type="scientific">Hohenbuehelia grisea</name>
    <dbReference type="NCBI Taxonomy" id="104357"/>
    <lineage>
        <taxon>Eukaryota</taxon>
        <taxon>Fungi</taxon>
        <taxon>Dikarya</taxon>
        <taxon>Basidiomycota</taxon>
        <taxon>Agaricomycotina</taxon>
        <taxon>Agaricomycetes</taxon>
        <taxon>Agaricomycetidae</taxon>
        <taxon>Agaricales</taxon>
        <taxon>Pleurotineae</taxon>
        <taxon>Pleurotaceae</taxon>
        <taxon>Hohenbuehelia</taxon>
    </lineage>
</organism>
<name>A0ABR3JHE6_9AGAR</name>
<comment type="caution">
    <text evidence="2">The sequence shown here is derived from an EMBL/GenBank/DDBJ whole genome shotgun (WGS) entry which is preliminary data.</text>
</comment>
<reference evidence="3" key="1">
    <citation type="submission" date="2024-06" db="EMBL/GenBank/DDBJ databases">
        <title>Multi-omics analyses provide insights into the biosynthesis of the anticancer antibiotic pleurotin in Hohenbuehelia grisea.</title>
        <authorList>
            <person name="Weaver J.A."/>
            <person name="Alberti F."/>
        </authorList>
    </citation>
    <scope>NUCLEOTIDE SEQUENCE [LARGE SCALE GENOMIC DNA]</scope>
    <source>
        <strain evidence="3">T-177</strain>
    </source>
</reference>
<feature type="chain" id="PRO_5045477469" description="Secreted protein" evidence="1">
    <location>
        <begin position="20"/>
        <end position="131"/>
    </location>
</feature>
<evidence type="ECO:0008006" key="4">
    <source>
        <dbReference type="Google" id="ProtNLM"/>
    </source>
</evidence>
<keyword evidence="3" id="KW-1185">Reference proteome</keyword>
<proteinExistence type="predicted"/>
<feature type="signal peptide" evidence="1">
    <location>
        <begin position="1"/>
        <end position="19"/>
    </location>
</feature>
<dbReference type="Proteomes" id="UP001556367">
    <property type="component" value="Unassembled WGS sequence"/>
</dbReference>
<accession>A0ABR3JHE6</accession>
<dbReference type="EMBL" id="JASNQZ010000007">
    <property type="protein sequence ID" value="KAL0955175.1"/>
    <property type="molecule type" value="Genomic_DNA"/>
</dbReference>
<evidence type="ECO:0000313" key="2">
    <source>
        <dbReference type="EMBL" id="KAL0955175.1"/>
    </source>
</evidence>